<dbReference type="Pfam" id="PF00583">
    <property type="entry name" value="Acetyltransf_1"/>
    <property type="match status" value="1"/>
</dbReference>
<evidence type="ECO:0000313" key="4">
    <source>
        <dbReference type="EMBL" id="GAW98239.1"/>
    </source>
</evidence>
<accession>A0A1Z5I903</accession>
<evidence type="ECO:0000256" key="2">
    <source>
        <dbReference type="ARBA" id="ARBA00023315"/>
    </source>
</evidence>
<dbReference type="PANTHER" id="PTHR43877:SF2">
    <property type="entry name" value="AMINOALKYLPHOSPHONATE N-ACETYLTRANSFERASE-RELATED"/>
    <property type="match status" value="1"/>
</dbReference>
<dbReference type="InterPro" id="IPR016181">
    <property type="entry name" value="Acyl_CoA_acyltransferase"/>
</dbReference>
<sequence>MEIHTGSEPWNHAAALYIRMNVFVLERTIAMQDEFDDNDEPDRVYVVAYTDDGQPAATGRFQTIDDTTMRPGRIATLKDYRGQHLGAKVIKALEDYGMAHGYTKSVIHSEMTAQGFYERQGYQVASEPYEEDGVPAITLTKSLV</sequence>
<dbReference type="InterPro" id="IPR050832">
    <property type="entry name" value="Bact_Acetyltransf"/>
</dbReference>
<gene>
    <name evidence="4" type="ORF">IWT30_00183</name>
</gene>
<name>A0A1Z5I903_9LACO</name>
<reference evidence="4 5" key="1">
    <citation type="submission" date="2015-11" db="EMBL/GenBank/DDBJ databases">
        <title>Draft genome sequences of new species of the genus Lactobacillus isolated from orchardgrass silage.</title>
        <authorList>
            <person name="Tohno M."/>
            <person name="Tanizawa Y."/>
            <person name="Arita M."/>
        </authorList>
    </citation>
    <scope>NUCLEOTIDE SEQUENCE [LARGE SCALE GENOMIC DNA]</scope>
    <source>
        <strain evidence="4 5">IWT30</strain>
    </source>
</reference>
<dbReference type="PROSITE" id="PS51186">
    <property type="entry name" value="GNAT"/>
    <property type="match status" value="1"/>
</dbReference>
<dbReference type="SUPFAM" id="SSF55729">
    <property type="entry name" value="Acyl-CoA N-acyltransferases (Nat)"/>
    <property type="match status" value="1"/>
</dbReference>
<dbReference type="Gene3D" id="3.40.630.30">
    <property type="match status" value="1"/>
</dbReference>
<keyword evidence="5" id="KW-1185">Reference proteome</keyword>
<dbReference type="InterPro" id="IPR000182">
    <property type="entry name" value="GNAT_dom"/>
</dbReference>
<dbReference type="AlphaFoldDB" id="A0A1Z5I903"/>
<organism evidence="4 5">
    <name type="scientific">Secundilactobacillus mixtipabuli</name>
    <dbReference type="NCBI Taxonomy" id="1435342"/>
    <lineage>
        <taxon>Bacteria</taxon>
        <taxon>Bacillati</taxon>
        <taxon>Bacillota</taxon>
        <taxon>Bacilli</taxon>
        <taxon>Lactobacillales</taxon>
        <taxon>Lactobacillaceae</taxon>
        <taxon>Secundilactobacillus</taxon>
    </lineage>
</organism>
<dbReference type="OrthoDB" id="9796171at2"/>
<dbReference type="EMBL" id="BCMF01000001">
    <property type="protein sequence ID" value="GAW98239.1"/>
    <property type="molecule type" value="Genomic_DNA"/>
</dbReference>
<dbReference type="GO" id="GO:0016747">
    <property type="term" value="F:acyltransferase activity, transferring groups other than amino-acyl groups"/>
    <property type="evidence" value="ECO:0007669"/>
    <property type="project" value="InterPro"/>
</dbReference>
<comment type="caution">
    <text evidence="4">The sequence shown here is derived from an EMBL/GenBank/DDBJ whole genome shotgun (WGS) entry which is preliminary data.</text>
</comment>
<protein>
    <submittedName>
        <fullName evidence="4">GNAT family acetyltransferase</fullName>
    </submittedName>
</protein>
<proteinExistence type="predicted"/>
<feature type="domain" description="N-acetyltransferase" evidence="3">
    <location>
        <begin position="1"/>
        <end position="144"/>
    </location>
</feature>
<evidence type="ECO:0000256" key="1">
    <source>
        <dbReference type="ARBA" id="ARBA00022679"/>
    </source>
</evidence>
<dbReference type="RefSeq" id="WP_089108074.1">
    <property type="nucleotide sequence ID" value="NZ_BCMF01000001.1"/>
</dbReference>
<keyword evidence="1 4" id="KW-0808">Transferase</keyword>
<dbReference type="Proteomes" id="UP000198374">
    <property type="component" value="Unassembled WGS sequence"/>
</dbReference>
<evidence type="ECO:0000313" key="5">
    <source>
        <dbReference type="Proteomes" id="UP000198374"/>
    </source>
</evidence>
<evidence type="ECO:0000259" key="3">
    <source>
        <dbReference type="PROSITE" id="PS51186"/>
    </source>
</evidence>
<keyword evidence="2" id="KW-0012">Acyltransferase</keyword>
<dbReference type="PANTHER" id="PTHR43877">
    <property type="entry name" value="AMINOALKYLPHOSPHONATE N-ACETYLTRANSFERASE-RELATED-RELATED"/>
    <property type="match status" value="1"/>
</dbReference>